<dbReference type="RefSeq" id="WP_389358285.1">
    <property type="nucleotide sequence ID" value="NZ_JBIACK010000001.1"/>
</dbReference>
<evidence type="ECO:0000256" key="1">
    <source>
        <dbReference type="ARBA" id="ARBA00023015"/>
    </source>
</evidence>
<dbReference type="InterPro" id="IPR001647">
    <property type="entry name" value="HTH_TetR"/>
</dbReference>
<gene>
    <name evidence="5" type="ORF">ACFYKX_04045</name>
</gene>
<evidence type="ECO:0000313" key="6">
    <source>
        <dbReference type="Proteomes" id="UP001601059"/>
    </source>
</evidence>
<proteinExistence type="predicted"/>
<keyword evidence="1" id="KW-0805">Transcription regulation</keyword>
<keyword evidence="6" id="KW-1185">Reference proteome</keyword>
<name>A0ABW6K6I8_9BACI</name>
<dbReference type="EMBL" id="JBIACK010000001">
    <property type="protein sequence ID" value="MFE8699792.1"/>
    <property type="molecule type" value="Genomic_DNA"/>
</dbReference>
<dbReference type="InterPro" id="IPR009057">
    <property type="entry name" value="Homeodomain-like_sf"/>
</dbReference>
<evidence type="ECO:0000313" key="5">
    <source>
        <dbReference type="EMBL" id="MFE8699792.1"/>
    </source>
</evidence>
<accession>A0ABW6K6I8</accession>
<evidence type="ECO:0000259" key="4">
    <source>
        <dbReference type="Pfam" id="PF00440"/>
    </source>
</evidence>
<dbReference type="PANTHER" id="PTHR47506">
    <property type="entry name" value="TRANSCRIPTIONAL REGULATORY PROTEIN"/>
    <property type="match status" value="1"/>
</dbReference>
<reference evidence="5 6" key="1">
    <citation type="submission" date="2024-08" db="EMBL/GenBank/DDBJ databases">
        <title>Two novel Cytobacillus novel species.</title>
        <authorList>
            <person name="Liu G."/>
        </authorList>
    </citation>
    <scope>NUCLEOTIDE SEQUENCE [LARGE SCALE GENOMIC DNA]</scope>
    <source>
        <strain evidence="5 6">FJAT-54145</strain>
    </source>
</reference>
<dbReference type="PANTHER" id="PTHR47506:SF6">
    <property type="entry name" value="HTH-TYPE TRANSCRIPTIONAL REPRESSOR NEMR"/>
    <property type="match status" value="1"/>
</dbReference>
<comment type="caution">
    <text evidence="5">The sequence shown here is derived from an EMBL/GenBank/DDBJ whole genome shotgun (WGS) entry which is preliminary data.</text>
</comment>
<dbReference type="SUPFAM" id="SSF46689">
    <property type="entry name" value="Homeodomain-like"/>
    <property type="match status" value="1"/>
</dbReference>
<evidence type="ECO:0000256" key="2">
    <source>
        <dbReference type="ARBA" id="ARBA00023125"/>
    </source>
</evidence>
<organism evidence="5 6">
    <name type="scientific">Cytobacillus spartinae</name>
    <dbReference type="NCBI Taxonomy" id="3299023"/>
    <lineage>
        <taxon>Bacteria</taxon>
        <taxon>Bacillati</taxon>
        <taxon>Bacillota</taxon>
        <taxon>Bacilli</taxon>
        <taxon>Bacillales</taxon>
        <taxon>Bacillaceae</taxon>
        <taxon>Cytobacillus</taxon>
    </lineage>
</organism>
<keyword evidence="2" id="KW-0238">DNA-binding</keyword>
<dbReference type="Gene3D" id="1.10.357.10">
    <property type="entry name" value="Tetracycline Repressor, domain 2"/>
    <property type="match status" value="1"/>
</dbReference>
<feature type="domain" description="HTH tetR-type" evidence="4">
    <location>
        <begin position="16"/>
        <end position="62"/>
    </location>
</feature>
<keyword evidence="3" id="KW-0804">Transcription</keyword>
<evidence type="ECO:0000256" key="3">
    <source>
        <dbReference type="ARBA" id="ARBA00023163"/>
    </source>
</evidence>
<protein>
    <submittedName>
        <fullName evidence="5">TetR/AcrR family transcriptional regulator</fullName>
    </submittedName>
</protein>
<sequence>MPKVKPDHAERRKAEIVEAAKRVCSKKPVYEVAMRDIVIESGMSQGGVYKYFANIDEVFVAVLNQETLTLSIKAGVDAIFQSQSEPVEKLDQFLRIIGQHIVASLKADGSIYYELVSLYSKDPARFETVKDQLNEVSNLQYLQKSFAAFLVEQIETGTFKTTMHKEEVLTLIEVYMTGLIHHPDLTSKTLDELTEKINKQISVLSTALQKLLVGE</sequence>
<dbReference type="Proteomes" id="UP001601059">
    <property type="component" value="Unassembled WGS sequence"/>
</dbReference>
<dbReference type="Pfam" id="PF00440">
    <property type="entry name" value="TetR_N"/>
    <property type="match status" value="1"/>
</dbReference>
<dbReference type="Gene3D" id="1.10.10.60">
    <property type="entry name" value="Homeodomain-like"/>
    <property type="match status" value="1"/>
</dbReference>